<dbReference type="Proteomes" id="UP000240883">
    <property type="component" value="Unassembled WGS sequence"/>
</dbReference>
<evidence type="ECO:0000256" key="1">
    <source>
        <dbReference type="SAM" id="MobiDB-lite"/>
    </source>
</evidence>
<dbReference type="EMBL" id="KZ678135">
    <property type="protein sequence ID" value="PSN67454.1"/>
    <property type="molecule type" value="Genomic_DNA"/>
</dbReference>
<name>A0A2T2NPW3_CORCC</name>
<evidence type="ECO:0000313" key="2">
    <source>
        <dbReference type="EMBL" id="PSN67454.1"/>
    </source>
</evidence>
<dbReference type="AlphaFoldDB" id="A0A2T2NPW3"/>
<proteinExistence type="predicted"/>
<accession>A0A2T2NPW3</accession>
<feature type="region of interest" description="Disordered" evidence="1">
    <location>
        <begin position="90"/>
        <end position="109"/>
    </location>
</feature>
<reference evidence="2 3" key="1">
    <citation type="journal article" date="2018" name="Front. Microbiol.">
        <title>Genome-Wide Analysis of Corynespora cassiicola Leaf Fall Disease Putative Effectors.</title>
        <authorList>
            <person name="Lopez D."/>
            <person name="Ribeiro S."/>
            <person name="Label P."/>
            <person name="Fumanal B."/>
            <person name="Venisse J.S."/>
            <person name="Kohler A."/>
            <person name="de Oliveira R.R."/>
            <person name="Labutti K."/>
            <person name="Lipzen A."/>
            <person name="Lail K."/>
            <person name="Bauer D."/>
            <person name="Ohm R.A."/>
            <person name="Barry K.W."/>
            <person name="Spatafora J."/>
            <person name="Grigoriev I.V."/>
            <person name="Martin F.M."/>
            <person name="Pujade-Renaud V."/>
        </authorList>
    </citation>
    <scope>NUCLEOTIDE SEQUENCE [LARGE SCALE GENOMIC DNA]</scope>
    <source>
        <strain evidence="2 3">Philippines</strain>
    </source>
</reference>
<evidence type="ECO:0000313" key="3">
    <source>
        <dbReference type="Proteomes" id="UP000240883"/>
    </source>
</evidence>
<keyword evidence="3" id="KW-1185">Reference proteome</keyword>
<organism evidence="2 3">
    <name type="scientific">Corynespora cassiicola Philippines</name>
    <dbReference type="NCBI Taxonomy" id="1448308"/>
    <lineage>
        <taxon>Eukaryota</taxon>
        <taxon>Fungi</taxon>
        <taxon>Dikarya</taxon>
        <taxon>Ascomycota</taxon>
        <taxon>Pezizomycotina</taxon>
        <taxon>Dothideomycetes</taxon>
        <taxon>Pleosporomycetidae</taxon>
        <taxon>Pleosporales</taxon>
        <taxon>Corynesporascaceae</taxon>
        <taxon>Corynespora</taxon>
    </lineage>
</organism>
<protein>
    <submittedName>
        <fullName evidence="2">Uncharacterized protein</fullName>
    </submittedName>
</protein>
<gene>
    <name evidence="2" type="ORF">BS50DRAFT_621453</name>
</gene>
<sequence>MRGQNTTTLSKMPEKAARKDLGMNKDKKFIKVFNYIPPACLGQLEELCLEFPAIESLAEEFSGLRKKLDVAEAPESMCADISPEFEKLRVSSTPTDTSGEGGNSKGSDSTQLLTEFNKFITEMKRIEANQNHQLEGPSFRVYLEQLISAKDIESLYENSQKLVEYLDDDIEYIKNFYASNDEIKWKVTGEQALEVFGLVGVLKEPEITTAKNIFKKAQWNLLKAHAFIFRLREIIKDFNARCQPNTEEAQS</sequence>